<evidence type="ECO:0000256" key="1">
    <source>
        <dbReference type="ARBA" id="ARBA00009437"/>
    </source>
</evidence>
<comment type="caution">
    <text evidence="6">The sequence shown here is derived from an EMBL/GenBank/DDBJ whole genome shotgun (WGS) entry which is preliminary data.</text>
</comment>
<dbReference type="InterPro" id="IPR000847">
    <property type="entry name" value="LysR_HTH_N"/>
</dbReference>
<dbReference type="RefSeq" id="WP_199973458.1">
    <property type="nucleotide sequence ID" value="NZ_DALZFD010000063.1"/>
</dbReference>
<dbReference type="PANTHER" id="PTHR30419:SF2">
    <property type="entry name" value="LYSR FAMILY TRANSCRIPTIONAL REGULATOR"/>
    <property type="match status" value="1"/>
</dbReference>
<dbReference type="GO" id="GO:0005829">
    <property type="term" value="C:cytosol"/>
    <property type="evidence" value="ECO:0007669"/>
    <property type="project" value="TreeGrafter"/>
</dbReference>
<dbReference type="Gene3D" id="3.40.190.290">
    <property type="match status" value="1"/>
</dbReference>
<dbReference type="SUPFAM" id="SSF53850">
    <property type="entry name" value="Periplasmic binding protein-like II"/>
    <property type="match status" value="1"/>
</dbReference>
<dbReference type="GO" id="GO:0003700">
    <property type="term" value="F:DNA-binding transcription factor activity"/>
    <property type="evidence" value="ECO:0007669"/>
    <property type="project" value="InterPro"/>
</dbReference>
<sequence length="298" mass="33556">MRFDFFDLQLLLHIVSTGSLTKGAELSAISLQAASERIKKLEHYFATPLFIRHTSGVELTTAGHALAEHARRLMQQKDLLEQDMQRFRPTAPESLTLWCNSSAQSEYLPPLLPHYLMLHPEINLDLHEAESSEIVEALTQGVARLGLVSSFFDTRHLQTQEFASDPLVLICPAHHALTRQTQLNLVDALAYGFIGLMPHHSLQQSIETQAKLLGFNIQYRLRLPNFSAIAEVVAKGVGIAIMPARAAQRLQPDYDFYAVQLHGAWANRKLLLAAQDFAQLPHAYQQFAEFLMQHRPSC</sequence>
<dbReference type="Proteomes" id="UP001159329">
    <property type="component" value="Unassembled WGS sequence"/>
</dbReference>
<dbReference type="GO" id="GO:0003677">
    <property type="term" value="F:DNA binding"/>
    <property type="evidence" value="ECO:0007669"/>
    <property type="project" value="UniProtKB-KW"/>
</dbReference>
<evidence type="ECO:0000313" key="7">
    <source>
        <dbReference type="Proteomes" id="UP001159329"/>
    </source>
</evidence>
<gene>
    <name evidence="6" type="ORF">N7644_11510</name>
</gene>
<dbReference type="Pfam" id="PF03466">
    <property type="entry name" value="LysR_substrate"/>
    <property type="match status" value="1"/>
</dbReference>
<keyword evidence="2" id="KW-0805">Transcription regulation</keyword>
<dbReference type="Pfam" id="PF00126">
    <property type="entry name" value="HTH_1"/>
    <property type="match status" value="1"/>
</dbReference>
<keyword evidence="4" id="KW-0804">Transcription</keyword>
<evidence type="ECO:0000256" key="2">
    <source>
        <dbReference type="ARBA" id="ARBA00023015"/>
    </source>
</evidence>
<reference evidence="6" key="1">
    <citation type="submission" date="2022-09" db="EMBL/GenBank/DDBJ databases">
        <title>Intensive care unit water sources are persistently colonized with multi-drug resistant bacteria and are the site of extensive horizontal gene transfer of antibiotic resistance genes.</title>
        <authorList>
            <person name="Diorio-Toth L."/>
        </authorList>
    </citation>
    <scope>NUCLEOTIDE SEQUENCE</scope>
    <source>
        <strain evidence="6">GD04005</strain>
    </source>
</reference>
<feature type="domain" description="HTH lysR-type" evidence="5">
    <location>
        <begin position="1"/>
        <end position="60"/>
    </location>
</feature>
<dbReference type="Gene3D" id="1.10.10.10">
    <property type="entry name" value="Winged helix-like DNA-binding domain superfamily/Winged helix DNA-binding domain"/>
    <property type="match status" value="1"/>
</dbReference>
<dbReference type="InterPro" id="IPR036388">
    <property type="entry name" value="WH-like_DNA-bd_sf"/>
</dbReference>
<evidence type="ECO:0000256" key="3">
    <source>
        <dbReference type="ARBA" id="ARBA00023125"/>
    </source>
</evidence>
<dbReference type="InterPro" id="IPR036390">
    <property type="entry name" value="WH_DNA-bd_sf"/>
</dbReference>
<dbReference type="PROSITE" id="PS50931">
    <property type="entry name" value="HTH_LYSR"/>
    <property type="match status" value="1"/>
</dbReference>
<name>A0AA42LF08_9GAMM</name>
<dbReference type="InterPro" id="IPR005119">
    <property type="entry name" value="LysR_subst-bd"/>
</dbReference>
<protein>
    <submittedName>
        <fullName evidence="6">LysR family transcriptional regulator</fullName>
    </submittedName>
</protein>
<comment type="similarity">
    <text evidence="1">Belongs to the LysR transcriptional regulatory family.</text>
</comment>
<keyword evidence="3" id="KW-0238">DNA-binding</keyword>
<evidence type="ECO:0000313" key="6">
    <source>
        <dbReference type="EMBL" id="MDH0564310.1"/>
    </source>
</evidence>
<dbReference type="EMBL" id="JAOEEO010000002">
    <property type="protein sequence ID" value="MDH0564310.1"/>
    <property type="molecule type" value="Genomic_DNA"/>
</dbReference>
<evidence type="ECO:0000256" key="4">
    <source>
        <dbReference type="ARBA" id="ARBA00023163"/>
    </source>
</evidence>
<proteinExistence type="inferred from homology"/>
<dbReference type="PANTHER" id="PTHR30419">
    <property type="entry name" value="HTH-TYPE TRANSCRIPTIONAL REGULATOR YBHD"/>
    <property type="match status" value="1"/>
</dbReference>
<organism evidence="6 7">
    <name type="scientific">Acinetobacter courvalinii</name>
    <dbReference type="NCBI Taxonomy" id="280147"/>
    <lineage>
        <taxon>Bacteria</taxon>
        <taxon>Pseudomonadati</taxon>
        <taxon>Pseudomonadota</taxon>
        <taxon>Gammaproteobacteria</taxon>
        <taxon>Moraxellales</taxon>
        <taxon>Moraxellaceae</taxon>
        <taxon>Acinetobacter</taxon>
    </lineage>
</organism>
<accession>A0AA42LF08</accession>
<evidence type="ECO:0000259" key="5">
    <source>
        <dbReference type="PROSITE" id="PS50931"/>
    </source>
</evidence>
<dbReference type="InterPro" id="IPR050950">
    <property type="entry name" value="HTH-type_LysR_regulators"/>
</dbReference>
<dbReference type="AlphaFoldDB" id="A0AA42LF08"/>
<dbReference type="SUPFAM" id="SSF46785">
    <property type="entry name" value="Winged helix' DNA-binding domain"/>
    <property type="match status" value="1"/>
</dbReference>